<dbReference type="PROSITE" id="PS50259">
    <property type="entry name" value="G_PROTEIN_RECEP_F3_4"/>
    <property type="match status" value="1"/>
</dbReference>
<accession>A0ABD0YPB2</accession>
<dbReference type="Pfam" id="PF07562">
    <property type="entry name" value="NCD3G"/>
    <property type="match status" value="1"/>
</dbReference>
<evidence type="ECO:0000259" key="13">
    <source>
        <dbReference type="PROSITE" id="PS50259"/>
    </source>
</evidence>
<feature type="non-terminal residue" evidence="14">
    <location>
        <position position="1"/>
    </location>
</feature>
<dbReference type="PRINTS" id="PR00248">
    <property type="entry name" value="GPCRMGR"/>
</dbReference>
<dbReference type="AlphaFoldDB" id="A0ABD0YPB2"/>
<feature type="transmembrane region" description="Helical" evidence="12">
    <location>
        <begin position="357"/>
        <end position="378"/>
    </location>
</feature>
<dbReference type="GO" id="GO:0004930">
    <property type="term" value="F:G protein-coupled receptor activity"/>
    <property type="evidence" value="ECO:0007669"/>
    <property type="project" value="UniProtKB-KW"/>
</dbReference>
<feature type="transmembrane region" description="Helical" evidence="12">
    <location>
        <begin position="470"/>
        <end position="496"/>
    </location>
</feature>
<dbReference type="InterPro" id="IPR000162">
    <property type="entry name" value="GPCR_3_mtglu_rcpt"/>
</dbReference>
<evidence type="ECO:0000256" key="3">
    <source>
        <dbReference type="ARBA" id="ARBA00022475"/>
    </source>
</evidence>
<feature type="transmembrane region" description="Helical" evidence="12">
    <location>
        <begin position="405"/>
        <end position="426"/>
    </location>
</feature>
<keyword evidence="9" id="KW-0325">Glycoprotein</keyword>
<comment type="similarity">
    <text evidence="2">Belongs to the G-protein coupled receptor 3 family.</text>
</comment>
<sequence length="607" mass="67787">LTLSILSKIHDFFFPEFWEHHFQCRYPNSTLTPNNKNFRRECTKRERLTRENTAFEKQLQFVSDAVMALAVALQNMHRELCGPSARGLCEAMNPTKGSELLKYLRAVNFKGLSGDKFKFDPNGDGPARYNIIHFKQVTPANYQWIKVGEYYEGELRLNMSEIQFKLNQPQPPESVCSLPCEVGQAKKYVEGERCCWHCFNCTQYQIRSPQDETQCLTCPLGTIPDALRQQCLDIPEVFLRAESGWAIGAMSLSTTGILVTLFVAGVFVKHNDTPVVKAAGRELSYVLLTGILLCYLITFVLVLRPTDVVCGIQRFGAGFCFTVVYAALLTKTNRISRIFNAGKRTAKRPSFITPRSQLIICSVLVSFQVLINGVWMLVSPPKAIHHYPSREDNILVCSSYVDASYMIAFGYPILLIVICTVYAILTRNIPEAFNESKHIGFTMYTTCVIWLAFVPLYFGTGNHVPLRITSMSVTISLSASVTVACLFSPKLYIILIRPERNVRQSMMPTSRYSGTVKTGTSASVMAAAVAVTDTHRLSQSFVHNVDNTGLKTDMELKCEGISFRPKSILLSRSTQTNTAEMGVTCKMNATNSTMAVGNGPLANDVQL</sequence>
<dbReference type="InterPro" id="IPR017979">
    <property type="entry name" value="GPCR_3_CS"/>
</dbReference>
<evidence type="ECO:0000256" key="5">
    <source>
        <dbReference type="ARBA" id="ARBA00022989"/>
    </source>
</evidence>
<dbReference type="Proteomes" id="UP001558652">
    <property type="component" value="Unassembled WGS sequence"/>
</dbReference>
<evidence type="ECO:0000256" key="10">
    <source>
        <dbReference type="ARBA" id="ARBA00023224"/>
    </source>
</evidence>
<gene>
    <name evidence="14" type="ORF">AAG570_009521</name>
</gene>
<dbReference type="PANTHER" id="PTHR24060">
    <property type="entry name" value="METABOTROPIC GLUTAMATE RECEPTOR"/>
    <property type="match status" value="1"/>
</dbReference>
<evidence type="ECO:0000256" key="2">
    <source>
        <dbReference type="ARBA" id="ARBA00007242"/>
    </source>
</evidence>
<keyword evidence="5 12" id="KW-1133">Transmembrane helix</keyword>
<evidence type="ECO:0000313" key="15">
    <source>
        <dbReference type="Proteomes" id="UP001558652"/>
    </source>
</evidence>
<keyword evidence="7 12" id="KW-0472">Membrane</keyword>
<feature type="transmembrane region" description="Helical" evidence="12">
    <location>
        <begin position="245"/>
        <end position="268"/>
    </location>
</feature>
<dbReference type="InterPro" id="IPR038550">
    <property type="entry name" value="GPCR_3_9-Cys_sf"/>
</dbReference>
<evidence type="ECO:0000256" key="4">
    <source>
        <dbReference type="ARBA" id="ARBA00022692"/>
    </source>
</evidence>
<keyword evidence="15" id="KW-1185">Reference proteome</keyword>
<evidence type="ECO:0000256" key="1">
    <source>
        <dbReference type="ARBA" id="ARBA00004651"/>
    </source>
</evidence>
<evidence type="ECO:0000313" key="14">
    <source>
        <dbReference type="EMBL" id="KAL1137825.1"/>
    </source>
</evidence>
<comment type="caution">
    <text evidence="14">The sequence shown here is derived from an EMBL/GenBank/DDBJ whole genome shotgun (WGS) entry which is preliminary data.</text>
</comment>
<feature type="transmembrane region" description="Helical" evidence="12">
    <location>
        <begin position="283"/>
        <end position="303"/>
    </location>
</feature>
<reference evidence="14 15" key="1">
    <citation type="submission" date="2024-07" db="EMBL/GenBank/DDBJ databases">
        <title>Chromosome-level genome assembly of the water stick insect Ranatra chinensis (Heteroptera: Nepidae).</title>
        <authorList>
            <person name="Liu X."/>
        </authorList>
    </citation>
    <scope>NUCLEOTIDE SEQUENCE [LARGE SCALE GENOMIC DNA]</scope>
    <source>
        <strain evidence="14">Cailab_2021Rc</strain>
        <tissue evidence="14">Muscle</tissue>
    </source>
</reference>
<comment type="function">
    <text evidence="11">G-protein coupled receptor for glutamate. Ligand binding causes a conformation change that triggers signaling via guanine nucleotide-binding proteins (G proteins) and modulates the activity of down-stream effectors.</text>
</comment>
<organism evidence="14 15">
    <name type="scientific">Ranatra chinensis</name>
    <dbReference type="NCBI Taxonomy" id="642074"/>
    <lineage>
        <taxon>Eukaryota</taxon>
        <taxon>Metazoa</taxon>
        <taxon>Ecdysozoa</taxon>
        <taxon>Arthropoda</taxon>
        <taxon>Hexapoda</taxon>
        <taxon>Insecta</taxon>
        <taxon>Pterygota</taxon>
        <taxon>Neoptera</taxon>
        <taxon>Paraneoptera</taxon>
        <taxon>Hemiptera</taxon>
        <taxon>Heteroptera</taxon>
        <taxon>Panheteroptera</taxon>
        <taxon>Nepomorpha</taxon>
        <taxon>Nepidae</taxon>
        <taxon>Ranatrinae</taxon>
        <taxon>Ranatra</taxon>
    </lineage>
</organism>
<comment type="subcellular location">
    <subcellularLocation>
        <location evidence="1">Cell membrane</location>
        <topology evidence="1">Multi-pass membrane protein</topology>
    </subcellularLocation>
</comment>
<dbReference type="InterPro" id="IPR028082">
    <property type="entry name" value="Peripla_BP_I"/>
</dbReference>
<feature type="transmembrane region" description="Helical" evidence="12">
    <location>
        <begin position="438"/>
        <end position="458"/>
    </location>
</feature>
<name>A0ABD0YPB2_9HEMI</name>
<keyword evidence="3" id="KW-1003">Cell membrane</keyword>
<dbReference type="CDD" id="cd15045">
    <property type="entry name" value="7tmC_mGluRs"/>
    <property type="match status" value="1"/>
</dbReference>
<dbReference type="SUPFAM" id="SSF53822">
    <property type="entry name" value="Periplasmic binding protein-like I"/>
    <property type="match status" value="1"/>
</dbReference>
<dbReference type="InterPro" id="IPR001828">
    <property type="entry name" value="ANF_lig-bd_rcpt"/>
</dbReference>
<keyword evidence="8" id="KW-0675">Receptor</keyword>
<protein>
    <recommendedName>
        <fullName evidence="13">G-protein coupled receptors family 3 profile domain-containing protein</fullName>
    </recommendedName>
</protein>
<dbReference type="EMBL" id="JBFDAA010000004">
    <property type="protein sequence ID" value="KAL1137825.1"/>
    <property type="molecule type" value="Genomic_DNA"/>
</dbReference>
<evidence type="ECO:0000256" key="8">
    <source>
        <dbReference type="ARBA" id="ARBA00023170"/>
    </source>
</evidence>
<dbReference type="FunFam" id="2.10.50.30:FF:000001">
    <property type="entry name" value="metabotropic glutamate receptor 1"/>
    <property type="match status" value="1"/>
</dbReference>
<evidence type="ECO:0000256" key="9">
    <source>
        <dbReference type="ARBA" id="ARBA00023180"/>
    </source>
</evidence>
<dbReference type="Gene3D" id="3.40.50.2300">
    <property type="match status" value="1"/>
</dbReference>
<dbReference type="Pfam" id="PF00003">
    <property type="entry name" value="7tm_3"/>
    <property type="match status" value="1"/>
</dbReference>
<feature type="transmembrane region" description="Helical" evidence="12">
    <location>
        <begin position="315"/>
        <end position="336"/>
    </location>
</feature>
<evidence type="ECO:0000256" key="11">
    <source>
        <dbReference type="ARBA" id="ARBA00054813"/>
    </source>
</evidence>
<dbReference type="Gene3D" id="2.10.50.30">
    <property type="entry name" value="GPCR, family 3, nine cysteines domain"/>
    <property type="match status" value="1"/>
</dbReference>
<dbReference type="PRINTS" id="PR00593">
    <property type="entry name" value="MTABOTROPICR"/>
</dbReference>
<dbReference type="InterPro" id="IPR011500">
    <property type="entry name" value="GPCR_3_9-Cys_dom"/>
</dbReference>
<dbReference type="Pfam" id="PF01094">
    <property type="entry name" value="ANF_receptor"/>
    <property type="match status" value="1"/>
</dbReference>
<dbReference type="InterPro" id="IPR050726">
    <property type="entry name" value="mGluR"/>
</dbReference>
<proteinExistence type="inferred from homology"/>
<evidence type="ECO:0000256" key="12">
    <source>
        <dbReference type="SAM" id="Phobius"/>
    </source>
</evidence>
<dbReference type="PROSITE" id="PS00981">
    <property type="entry name" value="G_PROTEIN_RECEP_F3_3"/>
    <property type="match status" value="1"/>
</dbReference>
<dbReference type="InterPro" id="IPR000337">
    <property type="entry name" value="GPCR_3"/>
</dbReference>
<keyword evidence="6" id="KW-0297">G-protein coupled receptor</keyword>
<keyword evidence="10" id="KW-0807">Transducer</keyword>
<evidence type="ECO:0000256" key="6">
    <source>
        <dbReference type="ARBA" id="ARBA00023040"/>
    </source>
</evidence>
<keyword evidence="4 12" id="KW-0812">Transmembrane</keyword>
<dbReference type="InterPro" id="IPR017978">
    <property type="entry name" value="GPCR_3_C"/>
</dbReference>
<feature type="domain" description="G-protein coupled receptors family 3 profile" evidence="13">
    <location>
        <begin position="245"/>
        <end position="510"/>
    </location>
</feature>
<dbReference type="GO" id="GO:0005886">
    <property type="term" value="C:plasma membrane"/>
    <property type="evidence" value="ECO:0007669"/>
    <property type="project" value="UniProtKB-SubCell"/>
</dbReference>
<evidence type="ECO:0000256" key="7">
    <source>
        <dbReference type="ARBA" id="ARBA00023136"/>
    </source>
</evidence>